<dbReference type="HAMAP" id="MF_00163">
    <property type="entry name" value="Pep_deformylase"/>
    <property type="match status" value="1"/>
</dbReference>
<dbReference type="PRINTS" id="PR01576">
    <property type="entry name" value="PDEFORMYLASE"/>
</dbReference>
<keyword evidence="2" id="KW-0378">Hydrolase</keyword>
<keyword evidence="2" id="KW-0479">Metal-binding</keyword>
<feature type="active site" evidence="2">
    <location>
        <position position="148"/>
    </location>
</feature>
<feature type="binding site" evidence="2">
    <location>
        <position position="151"/>
    </location>
    <ligand>
        <name>Fe cation</name>
        <dbReference type="ChEBI" id="CHEBI:24875"/>
    </ligand>
</feature>
<dbReference type="NCBIfam" id="TIGR00079">
    <property type="entry name" value="pept_deformyl"/>
    <property type="match status" value="1"/>
</dbReference>
<dbReference type="Gene3D" id="3.90.45.10">
    <property type="entry name" value="Peptide deformylase"/>
    <property type="match status" value="1"/>
</dbReference>
<dbReference type="PANTHER" id="PTHR10458">
    <property type="entry name" value="PEPTIDE DEFORMYLASE"/>
    <property type="match status" value="1"/>
</dbReference>
<dbReference type="InterPro" id="IPR036821">
    <property type="entry name" value="Peptide_deformylase_sf"/>
</dbReference>
<evidence type="ECO:0000256" key="2">
    <source>
        <dbReference type="HAMAP-Rule" id="MF_00163"/>
    </source>
</evidence>
<comment type="function">
    <text evidence="2">Removes the formyl group from the N-terminal Met of newly synthesized proteins. Requires at least a dipeptide for an efficient rate of reaction. N-terminal L-methionine is a prerequisite for activity but the enzyme has broad specificity at other positions.</text>
</comment>
<protein>
    <recommendedName>
        <fullName evidence="2">Peptide deformylase</fullName>
        <shortName evidence="2">PDF</shortName>
        <ecNumber evidence="2">3.5.1.88</ecNumber>
    </recommendedName>
    <alternativeName>
        <fullName evidence="2">Polypeptide deformylase</fullName>
    </alternativeName>
</protein>
<comment type="cofactor">
    <cofactor evidence="2">
        <name>Fe(2+)</name>
        <dbReference type="ChEBI" id="CHEBI:29033"/>
    </cofactor>
    <text evidence="2">Binds 1 Fe(2+) ion.</text>
</comment>
<dbReference type="Pfam" id="PF01327">
    <property type="entry name" value="Pep_deformylase"/>
    <property type="match status" value="1"/>
</dbReference>
<comment type="catalytic activity">
    <reaction evidence="2">
        <text>N-terminal N-formyl-L-methionyl-[peptide] + H2O = N-terminal L-methionyl-[peptide] + formate</text>
        <dbReference type="Rhea" id="RHEA:24420"/>
        <dbReference type="Rhea" id="RHEA-COMP:10639"/>
        <dbReference type="Rhea" id="RHEA-COMP:10640"/>
        <dbReference type="ChEBI" id="CHEBI:15377"/>
        <dbReference type="ChEBI" id="CHEBI:15740"/>
        <dbReference type="ChEBI" id="CHEBI:49298"/>
        <dbReference type="ChEBI" id="CHEBI:64731"/>
        <dbReference type="EC" id="3.5.1.88"/>
    </reaction>
</comment>
<evidence type="ECO:0000313" key="4">
    <source>
        <dbReference type="Proteomes" id="UP000230553"/>
    </source>
</evidence>
<dbReference type="EC" id="3.5.1.88" evidence="2"/>
<reference evidence="4" key="1">
    <citation type="submission" date="2017-09" db="EMBL/GenBank/DDBJ databases">
        <title>Depth-based differentiation of microbial function through sediment-hosted aquifers and enrichment of novel symbionts in the deep terrestrial subsurface.</title>
        <authorList>
            <person name="Probst A.J."/>
            <person name="Ladd B."/>
            <person name="Jarett J.K."/>
            <person name="Geller-Mcgrath D.E."/>
            <person name="Sieber C.M.K."/>
            <person name="Emerson J.B."/>
            <person name="Anantharaman K."/>
            <person name="Thomas B.C."/>
            <person name="Malmstrom R."/>
            <person name="Stieglmeier M."/>
            <person name="Klingl A."/>
            <person name="Woyke T."/>
            <person name="Ryan C.M."/>
            <person name="Banfield J.F."/>
        </authorList>
    </citation>
    <scope>NUCLEOTIDE SEQUENCE [LARGE SCALE GENOMIC DNA]</scope>
</reference>
<dbReference type="GO" id="GO:0042586">
    <property type="term" value="F:peptide deformylase activity"/>
    <property type="evidence" value="ECO:0007669"/>
    <property type="project" value="UniProtKB-UniRule"/>
</dbReference>
<dbReference type="GO" id="GO:0046872">
    <property type="term" value="F:metal ion binding"/>
    <property type="evidence" value="ECO:0007669"/>
    <property type="project" value="UniProtKB-KW"/>
</dbReference>
<evidence type="ECO:0000313" key="3">
    <source>
        <dbReference type="EMBL" id="PIZ44339.1"/>
    </source>
</evidence>
<dbReference type="AlphaFoldDB" id="A0A2M7TEZ6"/>
<dbReference type="GO" id="GO:0006412">
    <property type="term" value="P:translation"/>
    <property type="evidence" value="ECO:0007669"/>
    <property type="project" value="UniProtKB-UniRule"/>
</dbReference>
<comment type="similarity">
    <text evidence="1 2">Belongs to the polypeptide deformylase family.</text>
</comment>
<dbReference type="CDD" id="cd00487">
    <property type="entry name" value="Pep_deformylase"/>
    <property type="match status" value="1"/>
</dbReference>
<keyword evidence="2" id="KW-0408">Iron</keyword>
<name>A0A2M7TEZ6_9BACT</name>
<dbReference type="PANTHER" id="PTHR10458:SF22">
    <property type="entry name" value="PEPTIDE DEFORMYLASE"/>
    <property type="match status" value="1"/>
</dbReference>
<dbReference type="Proteomes" id="UP000230553">
    <property type="component" value="Unassembled WGS sequence"/>
</dbReference>
<gene>
    <name evidence="2 3" type="primary">def</name>
    <name evidence="3" type="ORF">COY31_02745</name>
</gene>
<sequence>MTNKVLKIITIENKTDEKFLRRKTADFGFLKTGKKELAELIKNMRKMMYEANGIGLSANQIGLNMRLFVAQIFDKSLKREMKFYAVFNPEIIKFSDKKVLMEEGCLSVPGVCGVVERPEKITLAGQDKNGRKIKIKAAGILARVFQHETDHLDGILFIDKAKIIQKIESRK</sequence>
<dbReference type="EMBL" id="PFNM01000053">
    <property type="protein sequence ID" value="PIZ44339.1"/>
    <property type="molecule type" value="Genomic_DNA"/>
</dbReference>
<comment type="caution">
    <text evidence="3">The sequence shown here is derived from an EMBL/GenBank/DDBJ whole genome shotgun (WGS) entry which is preliminary data.</text>
</comment>
<proteinExistence type="inferred from homology"/>
<accession>A0A2M7TEZ6</accession>
<organism evidence="3 4">
    <name type="scientific">Candidatus Wolfebacteria bacterium CG_4_10_14_0_2_um_filter_39_18</name>
    <dbReference type="NCBI Taxonomy" id="1975061"/>
    <lineage>
        <taxon>Bacteria</taxon>
        <taxon>Candidatus Wolfeibacteriota</taxon>
    </lineage>
</organism>
<dbReference type="InterPro" id="IPR023635">
    <property type="entry name" value="Peptide_deformylase"/>
</dbReference>
<feature type="binding site" evidence="2">
    <location>
        <position position="105"/>
    </location>
    <ligand>
        <name>Fe cation</name>
        <dbReference type="ChEBI" id="CHEBI:24875"/>
    </ligand>
</feature>
<keyword evidence="2" id="KW-0648">Protein biosynthesis</keyword>
<dbReference type="PIRSF" id="PIRSF004749">
    <property type="entry name" value="Pep_def"/>
    <property type="match status" value="1"/>
</dbReference>
<dbReference type="NCBIfam" id="NF001159">
    <property type="entry name" value="PRK00150.1-3"/>
    <property type="match status" value="1"/>
</dbReference>
<dbReference type="SUPFAM" id="SSF56420">
    <property type="entry name" value="Peptide deformylase"/>
    <property type="match status" value="1"/>
</dbReference>
<feature type="binding site" evidence="2">
    <location>
        <position position="147"/>
    </location>
    <ligand>
        <name>Fe cation</name>
        <dbReference type="ChEBI" id="CHEBI:24875"/>
    </ligand>
</feature>
<evidence type="ECO:0000256" key="1">
    <source>
        <dbReference type="ARBA" id="ARBA00010759"/>
    </source>
</evidence>